<feature type="domain" description="ORC1/DEAH AAA+ ATPase" evidence="1">
    <location>
        <begin position="32"/>
        <end position="141"/>
    </location>
</feature>
<dbReference type="EMBL" id="AP027151">
    <property type="protein sequence ID" value="BDV42407.1"/>
    <property type="molecule type" value="Genomic_DNA"/>
</dbReference>
<sequence length="242" mass="27023">MYNKFVRTSNVLNFLAGFTALETRGAAESCYMLVSGRAGYGKTGTARWWANKPEVNGVYIQAAAGITPHWILAEIVRELGDVPDRRREYCFGQALRKVALARRPIVIDEAEFCLNDPEVLESVRGISDLTEVPVVLVGYDKIMSKLAPYEQLYSRISAIVSFNPLEVVDVRACCTELAEVTIHDDLVEEIHRQSAGRLRLIKEGIGNAERHAKRNKLAEVSLDDMRGQVIINNWSKTGKGRS</sequence>
<proteinExistence type="predicted"/>
<dbReference type="PANTHER" id="PTHR35894:SF5">
    <property type="entry name" value="MU-LIKE PROPHAGE FLUMU DNA TRANSPOSITION PROTEIN B"/>
    <property type="match status" value="1"/>
</dbReference>
<accession>A0ABM8EJ57</accession>
<dbReference type="SUPFAM" id="SSF52540">
    <property type="entry name" value="P-loop containing nucleoside triphosphate hydrolases"/>
    <property type="match status" value="1"/>
</dbReference>
<evidence type="ECO:0000313" key="3">
    <source>
        <dbReference type="Proteomes" id="UP001317705"/>
    </source>
</evidence>
<dbReference type="Gene3D" id="3.40.50.300">
    <property type="entry name" value="P-loop containing nucleotide triphosphate hydrolases"/>
    <property type="match status" value="1"/>
</dbReference>
<gene>
    <name evidence="2" type="ORF">GURASL_13300</name>
</gene>
<evidence type="ECO:0000259" key="1">
    <source>
        <dbReference type="Pfam" id="PF13401"/>
    </source>
</evidence>
<name>A0ABM8EJ57_9BACT</name>
<dbReference type="InterPro" id="IPR052026">
    <property type="entry name" value="ExeA_AAA_ATPase_DNA-bind"/>
</dbReference>
<organism evidence="2 3">
    <name type="scientific">Geotalea uraniireducens</name>
    <dbReference type="NCBI Taxonomy" id="351604"/>
    <lineage>
        <taxon>Bacteria</taxon>
        <taxon>Pseudomonadati</taxon>
        <taxon>Thermodesulfobacteriota</taxon>
        <taxon>Desulfuromonadia</taxon>
        <taxon>Geobacterales</taxon>
        <taxon>Geobacteraceae</taxon>
        <taxon>Geotalea</taxon>
    </lineage>
</organism>
<protein>
    <submittedName>
        <fullName evidence="2">DNA segregation ATPase</fullName>
    </submittedName>
</protein>
<dbReference type="Pfam" id="PF13401">
    <property type="entry name" value="AAA_22"/>
    <property type="match status" value="1"/>
</dbReference>
<dbReference type="InterPro" id="IPR027417">
    <property type="entry name" value="P-loop_NTPase"/>
</dbReference>
<dbReference type="RefSeq" id="WP_282002856.1">
    <property type="nucleotide sequence ID" value="NZ_AP027151.1"/>
</dbReference>
<dbReference type="InterPro" id="IPR049945">
    <property type="entry name" value="AAA_22"/>
</dbReference>
<reference evidence="2 3" key="1">
    <citation type="submission" date="2022-12" db="EMBL/GenBank/DDBJ databases">
        <title>Polyphasic characterization of Geotalea uranireducens NIT-SL11 newly isolated from a complex of sewage sludge and microbially reduced graphene oxide.</title>
        <authorList>
            <person name="Xie L."/>
            <person name="Yoshida N."/>
            <person name="Meng L."/>
        </authorList>
    </citation>
    <scope>NUCLEOTIDE SEQUENCE [LARGE SCALE GENOMIC DNA]</scope>
    <source>
        <strain evidence="2 3">NIT-SL11</strain>
    </source>
</reference>
<dbReference type="Proteomes" id="UP001317705">
    <property type="component" value="Chromosome"/>
</dbReference>
<evidence type="ECO:0000313" key="2">
    <source>
        <dbReference type="EMBL" id="BDV42407.1"/>
    </source>
</evidence>
<dbReference type="PANTHER" id="PTHR35894">
    <property type="entry name" value="GENERAL SECRETION PATHWAY PROTEIN A-RELATED"/>
    <property type="match status" value="1"/>
</dbReference>
<keyword evidence="3" id="KW-1185">Reference proteome</keyword>